<feature type="compositionally biased region" description="Acidic residues" evidence="1">
    <location>
        <begin position="8"/>
        <end position="39"/>
    </location>
</feature>
<gene>
    <name evidence="2" type="ORF">K0M31_017553</name>
</gene>
<name>A0AA40KSK1_9HYME</name>
<accession>A0AA40KSK1</accession>
<feature type="region of interest" description="Disordered" evidence="1">
    <location>
        <begin position="1"/>
        <end position="43"/>
    </location>
</feature>
<proteinExistence type="predicted"/>
<dbReference type="AlphaFoldDB" id="A0AA40KSK1"/>
<dbReference type="Proteomes" id="UP001177670">
    <property type="component" value="Unassembled WGS sequence"/>
</dbReference>
<organism evidence="2 3">
    <name type="scientific">Melipona bicolor</name>
    <dbReference type="NCBI Taxonomy" id="60889"/>
    <lineage>
        <taxon>Eukaryota</taxon>
        <taxon>Metazoa</taxon>
        <taxon>Ecdysozoa</taxon>
        <taxon>Arthropoda</taxon>
        <taxon>Hexapoda</taxon>
        <taxon>Insecta</taxon>
        <taxon>Pterygota</taxon>
        <taxon>Neoptera</taxon>
        <taxon>Endopterygota</taxon>
        <taxon>Hymenoptera</taxon>
        <taxon>Apocrita</taxon>
        <taxon>Aculeata</taxon>
        <taxon>Apoidea</taxon>
        <taxon>Anthophila</taxon>
        <taxon>Apidae</taxon>
        <taxon>Melipona</taxon>
    </lineage>
</organism>
<protein>
    <submittedName>
        <fullName evidence="2">Uncharacterized protein</fullName>
    </submittedName>
</protein>
<dbReference type="EMBL" id="JAHYIQ010000006">
    <property type="protein sequence ID" value="KAK1131265.1"/>
    <property type="molecule type" value="Genomic_DNA"/>
</dbReference>
<comment type="caution">
    <text evidence="2">The sequence shown here is derived from an EMBL/GenBank/DDBJ whole genome shotgun (WGS) entry which is preliminary data.</text>
</comment>
<sequence length="74" mass="8745">MTRRGGREEEEEEVEEEEEEEEEEDDEEDEDDEEEEEEDGRVACVRRTGRVISRHPLSRCPISSSIARLISFFL</sequence>
<keyword evidence="3" id="KW-1185">Reference proteome</keyword>
<evidence type="ECO:0000256" key="1">
    <source>
        <dbReference type="SAM" id="MobiDB-lite"/>
    </source>
</evidence>
<evidence type="ECO:0000313" key="3">
    <source>
        <dbReference type="Proteomes" id="UP001177670"/>
    </source>
</evidence>
<evidence type="ECO:0000313" key="2">
    <source>
        <dbReference type="EMBL" id="KAK1131265.1"/>
    </source>
</evidence>
<reference evidence="2" key="1">
    <citation type="submission" date="2021-10" db="EMBL/GenBank/DDBJ databases">
        <title>Melipona bicolor Genome sequencing and assembly.</title>
        <authorList>
            <person name="Araujo N.S."/>
            <person name="Arias M.C."/>
        </authorList>
    </citation>
    <scope>NUCLEOTIDE SEQUENCE</scope>
    <source>
        <strain evidence="2">USP_2M_L1-L4_2017</strain>
        <tissue evidence="2">Whole body</tissue>
    </source>
</reference>